<evidence type="ECO:0000313" key="9">
    <source>
        <dbReference type="EMBL" id="GBG11065.1"/>
    </source>
</evidence>
<evidence type="ECO:0000256" key="8">
    <source>
        <dbReference type="SAM" id="Phobius"/>
    </source>
</evidence>
<comment type="caution">
    <text evidence="9">The sequence shown here is derived from an EMBL/GenBank/DDBJ whole genome shotgun (WGS) entry which is preliminary data.</text>
</comment>
<reference evidence="9 10" key="1">
    <citation type="submission" date="2017-08" db="EMBL/GenBank/DDBJ databases">
        <title>Substantial Increase in Enzyme Production by Combined Drug-Resistance Mutations in Paenibacillus agaridevorans.</title>
        <authorList>
            <person name="Tanaka Y."/>
            <person name="Funane K."/>
            <person name="Hosaka T."/>
            <person name="Shiwa Y."/>
            <person name="Fujita N."/>
            <person name="Miyazaki T."/>
            <person name="Yoshikawa H."/>
            <person name="Murakami K."/>
            <person name="Kasahara K."/>
            <person name="Inaoka T."/>
            <person name="Hiraga Y."/>
            <person name="Ochi K."/>
        </authorList>
    </citation>
    <scope>NUCLEOTIDE SEQUENCE [LARGE SCALE GENOMIC DNA]</scope>
    <source>
        <strain evidence="9 10">T-3040</strain>
    </source>
</reference>
<keyword evidence="10" id="KW-1185">Reference proteome</keyword>
<keyword evidence="5 8" id="KW-0812">Transmembrane</keyword>
<dbReference type="PANTHER" id="PTHR34975:SF2">
    <property type="entry name" value="SPORE GERMINATION PROTEIN A2"/>
    <property type="match status" value="1"/>
</dbReference>
<comment type="similarity">
    <text evidence="2">Belongs to the amino acid-polyamine-organocation (APC) superfamily. Spore germination protein (SGP) (TC 2.A.3.9) family.</text>
</comment>
<evidence type="ECO:0000256" key="3">
    <source>
        <dbReference type="ARBA" id="ARBA00022448"/>
    </source>
</evidence>
<evidence type="ECO:0000256" key="2">
    <source>
        <dbReference type="ARBA" id="ARBA00007998"/>
    </source>
</evidence>
<dbReference type="NCBIfam" id="TIGR00912">
    <property type="entry name" value="2A0309"/>
    <property type="match status" value="1"/>
</dbReference>
<feature type="transmembrane region" description="Helical" evidence="8">
    <location>
        <begin position="332"/>
        <end position="354"/>
    </location>
</feature>
<comment type="subcellular location">
    <subcellularLocation>
        <location evidence="1">Membrane</location>
        <topology evidence="1">Multi-pass membrane protein</topology>
    </subcellularLocation>
</comment>
<dbReference type="Pfam" id="PF03845">
    <property type="entry name" value="Spore_permease"/>
    <property type="match status" value="1"/>
</dbReference>
<feature type="transmembrane region" description="Helical" evidence="8">
    <location>
        <begin position="82"/>
        <end position="100"/>
    </location>
</feature>
<feature type="transmembrane region" description="Helical" evidence="8">
    <location>
        <begin position="271"/>
        <end position="290"/>
    </location>
</feature>
<dbReference type="InterPro" id="IPR004761">
    <property type="entry name" value="Spore_GerAB"/>
</dbReference>
<feature type="transmembrane region" description="Helical" evidence="8">
    <location>
        <begin position="186"/>
        <end position="204"/>
    </location>
</feature>
<feature type="transmembrane region" description="Helical" evidence="8">
    <location>
        <begin position="147"/>
        <end position="166"/>
    </location>
</feature>
<organism evidence="9 10">
    <name type="scientific">Paenibacillus agaridevorans</name>
    <dbReference type="NCBI Taxonomy" id="171404"/>
    <lineage>
        <taxon>Bacteria</taxon>
        <taxon>Bacillati</taxon>
        <taxon>Bacillota</taxon>
        <taxon>Bacilli</taxon>
        <taxon>Bacillales</taxon>
        <taxon>Paenibacillaceae</taxon>
        <taxon>Paenibacillus</taxon>
    </lineage>
</organism>
<feature type="transmembrane region" description="Helical" evidence="8">
    <location>
        <begin position="302"/>
        <end position="320"/>
    </location>
</feature>
<feature type="transmembrane region" description="Helical" evidence="8">
    <location>
        <begin position="216"/>
        <end position="235"/>
    </location>
</feature>
<gene>
    <name evidence="9" type="ORF">PAT3040_05846</name>
</gene>
<dbReference type="Proteomes" id="UP000245202">
    <property type="component" value="Unassembled WGS sequence"/>
</dbReference>
<evidence type="ECO:0000313" key="10">
    <source>
        <dbReference type="Proteomes" id="UP000245202"/>
    </source>
</evidence>
<evidence type="ECO:0000256" key="1">
    <source>
        <dbReference type="ARBA" id="ARBA00004141"/>
    </source>
</evidence>
<proteinExistence type="inferred from homology"/>
<feature type="transmembrane region" description="Helical" evidence="8">
    <location>
        <begin position="120"/>
        <end position="140"/>
    </location>
</feature>
<keyword evidence="4" id="KW-0309">Germination</keyword>
<keyword evidence="7 8" id="KW-0472">Membrane</keyword>
<feature type="transmembrane region" description="Helical" evidence="8">
    <location>
        <begin position="40"/>
        <end position="61"/>
    </location>
</feature>
<evidence type="ECO:0000256" key="7">
    <source>
        <dbReference type="ARBA" id="ARBA00023136"/>
    </source>
</evidence>
<dbReference type="AlphaFoldDB" id="A0A2R5EY72"/>
<protein>
    <submittedName>
        <fullName evidence="9">Germination protein</fullName>
    </submittedName>
</protein>
<dbReference type="GO" id="GO:0009847">
    <property type="term" value="P:spore germination"/>
    <property type="evidence" value="ECO:0007669"/>
    <property type="project" value="InterPro"/>
</dbReference>
<keyword evidence="6 8" id="KW-1133">Transmembrane helix</keyword>
<keyword evidence="3" id="KW-0813">Transport</keyword>
<dbReference type="PANTHER" id="PTHR34975">
    <property type="entry name" value="SPORE GERMINATION PROTEIN A2"/>
    <property type="match status" value="1"/>
</dbReference>
<sequence length="365" mass="41251">MKSTGQINFVQLFMMFSLMNGLASHVIVNPMVLDVSGRDSWITALVSGAFFMLWVALLYWMMRRSGQQLWMDWLSARITRPAAIVLMVPVAIHLYLVGGLTVAHTSTWTITNYLPITPKLLIIGCLVLFCAAICLWGLPVIAVVSGILLPIVVALGIFVSSFNAPMKDYSLLRPVLEHGFGPVANGMVYTGAGFVEFIVIMLLQHRLEKKVRLWQLLVYVAFSTIISMGPLMAAVTEFGPAEAMHQTTSPYEQWRLVQIGKYIEHLDFLSIFQWLSGACIRISLSTFLLVELFRFKRKNVRNIIVIAVMASYALIAIYPINEYDFYQWMSLYYMPISLAVLLPLSFLWMAAALFPRRKKSKEEAT</sequence>
<accession>A0A2R5EY72</accession>
<name>A0A2R5EY72_9BACL</name>
<evidence type="ECO:0000256" key="5">
    <source>
        <dbReference type="ARBA" id="ARBA00022692"/>
    </source>
</evidence>
<evidence type="ECO:0000256" key="4">
    <source>
        <dbReference type="ARBA" id="ARBA00022544"/>
    </source>
</evidence>
<dbReference type="RefSeq" id="WP_108995435.1">
    <property type="nucleotide sequence ID" value="NZ_BDQX01000381.1"/>
</dbReference>
<feature type="transmembrane region" description="Helical" evidence="8">
    <location>
        <begin position="7"/>
        <end position="28"/>
    </location>
</feature>
<dbReference type="GO" id="GO:0016020">
    <property type="term" value="C:membrane"/>
    <property type="evidence" value="ECO:0007669"/>
    <property type="project" value="UniProtKB-SubCell"/>
</dbReference>
<dbReference type="EMBL" id="BDQX01000381">
    <property type="protein sequence ID" value="GBG11065.1"/>
    <property type="molecule type" value="Genomic_DNA"/>
</dbReference>
<evidence type="ECO:0000256" key="6">
    <source>
        <dbReference type="ARBA" id="ARBA00022989"/>
    </source>
</evidence>